<evidence type="ECO:0000313" key="11">
    <source>
        <dbReference type="Proteomes" id="UP000216446"/>
    </source>
</evidence>
<organism evidence="10 11">
    <name type="scientific">Rubricoccus marinus</name>
    <dbReference type="NCBI Taxonomy" id="716817"/>
    <lineage>
        <taxon>Bacteria</taxon>
        <taxon>Pseudomonadati</taxon>
        <taxon>Rhodothermota</taxon>
        <taxon>Rhodothermia</taxon>
        <taxon>Rhodothermales</taxon>
        <taxon>Rubricoccaceae</taxon>
        <taxon>Rubricoccus</taxon>
    </lineage>
</organism>
<comment type="similarity">
    <text evidence="2">Belongs to the outer membrane factor (OMF) (TC 1.B.17) family.</text>
</comment>
<dbReference type="GO" id="GO:0009279">
    <property type="term" value="C:cell outer membrane"/>
    <property type="evidence" value="ECO:0007669"/>
    <property type="project" value="UniProtKB-SubCell"/>
</dbReference>
<gene>
    <name evidence="10" type="ORF">BSZ36_13320</name>
</gene>
<feature type="coiled-coil region" evidence="8">
    <location>
        <begin position="393"/>
        <end position="452"/>
    </location>
</feature>
<dbReference type="PANTHER" id="PTHR30026">
    <property type="entry name" value="OUTER MEMBRANE PROTEIN TOLC"/>
    <property type="match status" value="1"/>
</dbReference>
<evidence type="ECO:0000313" key="10">
    <source>
        <dbReference type="EMBL" id="OZC03879.1"/>
    </source>
</evidence>
<feature type="chain" id="PRO_5012875901" description="Transporter" evidence="9">
    <location>
        <begin position="21"/>
        <end position="504"/>
    </location>
</feature>
<keyword evidence="7" id="KW-0998">Cell outer membrane</keyword>
<evidence type="ECO:0000256" key="5">
    <source>
        <dbReference type="ARBA" id="ARBA00022692"/>
    </source>
</evidence>
<dbReference type="Pfam" id="PF02321">
    <property type="entry name" value="OEP"/>
    <property type="match status" value="2"/>
</dbReference>
<dbReference type="InParanoid" id="A0A259U1L2"/>
<comment type="subcellular location">
    <subcellularLocation>
        <location evidence="1">Cell outer membrane</location>
    </subcellularLocation>
</comment>
<dbReference type="GO" id="GO:0015562">
    <property type="term" value="F:efflux transmembrane transporter activity"/>
    <property type="evidence" value="ECO:0007669"/>
    <property type="project" value="InterPro"/>
</dbReference>
<evidence type="ECO:0000256" key="3">
    <source>
        <dbReference type="ARBA" id="ARBA00022448"/>
    </source>
</evidence>
<dbReference type="SUPFAM" id="SSF56954">
    <property type="entry name" value="Outer membrane efflux proteins (OEP)"/>
    <property type="match status" value="1"/>
</dbReference>
<keyword evidence="4" id="KW-1134">Transmembrane beta strand</keyword>
<protein>
    <recommendedName>
        <fullName evidence="12">Transporter</fullName>
    </recommendedName>
</protein>
<keyword evidence="5" id="KW-0812">Transmembrane</keyword>
<evidence type="ECO:0000256" key="1">
    <source>
        <dbReference type="ARBA" id="ARBA00004442"/>
    </source>
</evidence>
<feature type="signal peptide" evidence="9">
    <location>
        <begin position="1"/>
        <end position="20"/>
    </location>
</feature>
<name>A0A259U1L2_9BACT</name>
<dbReference type="InterPro" id="IPR051906">
    <property type="entry name" value="TolC-like"/>
</dbReference>
<proteinExistence type="inferred from homology"/>
<keyword evidence="11" id="KW-1185">Reference proteome</keyword>
<evidence type="ECO:0000256" key="6">
    <source>
        <dbReference type="ARBA" id="ARBA00023136"/>
    </source>
</evidence>
<dbReference type="AlphaFoldDB" id="A0A259U1L2"/>
<reference evidence="10 11" key="1">
    <citation type="submission" date="2016-11" db="EMBL/GenBank/DDBJ databases">
        <title>Study of marine rhodopsin-containing bacteria.</title>
        <authorList>
            <person name="Yoshizawa S."/>
            <person name="Kumagai Y."/>
            <person name="Kogure K."/>
        </authorList>
    </citation>
    <scope>NUCLEOTIDE SEQUENCE [LARGE SCALE GENOMIC DNA]</scope>
    <source>
        <strain evidence="10 11">SG-29</strain>
    </source>
</reference>
<dbReference type="GO" id="GO:1990281">
    <property type="term" value="C:efflux pump complex"/>
    <property type="evidence" value="ECO:0007669"/>
    <property type="project" value="TreeGrafter"/>
</dbReference>
<keyword evidence="9" id="KW-0732">Signal</keyword>
<dbReference type="GO" id="GO:0015288">
    <property type="term" value="F:porin activity"/>
    <property type="evidence" value="ECO:0007669"/>
    <property type="project" value="TreeGrafter"/>
</dbReference>
<sequence>MRLRSALALAALLFPAFLHAQVVQTAGAQPDGSLPPEASGGITLEEAIALALRTSPEVARAELAEEGRGLAISGARTERLPSVSFSAQPSQSYGLSFDQTTGQLVSQTVESFNTGLSANVQIYDGGRTRALVRQAEFDRAAAEASGERTRQTVAADVADRFLQLLLDRQLVEIQTEQLEAARQQLDRAQRLVAAGARPESDLPAARATVAERVAALAEATASIARDQVRLLDRLGLGPLAEVTFVGPTLEELEAAGLLDLAAPEVAALVEAALDSRQDLRAQEIAVDAAVAGEALARTASRPNVSAFGQIGTGYSSLASRLTNPDAEPTLLPVTLSDGSPVLLGGVPFVVPQQPDFEFETTPFFSQLGDNRSGSLGISVTVPIFDRFAARRQRQEARLQSENARVELDALRRSVSAEIGLAAVEIAGAEARLDAANARVEAAQAAVDAEEARYSLGVTTPYDLADARGRLAEALAARAQSAYTLVFRRALLRLATGDEITDLIP</sequence>
<comment type="caution">
    <text evidence="10">The sequence shown here is derived from an EMBL/GenBank/DDBJ whole genome shotgun (WGS) entry which is preliminary data.</text>
</comment>
<dbReference type="OrthoDB" id="9811587at2"/>
<keyword evidence="8" id="KW-0175">Coiled coil</keyword>
<evidence type="ECO:0000256" key="9">
    <source>
        <dbReference type="SAM" id="SignalP"/>
    </source>
</evidence>
<dbReference type="Gene3D" id="1.20.1600.10">
    <property type="entry name" value="Outer membrane efflux proteins (OEP)"/>
    <property type="match status" value="1"/>
</dbReference>
<evidence type="ECO:0000256" key="8">
    <source>
        <dbReference type="SAM" id="Coils"/>
    </source>
</evidence>
<keyword evidence="3" id="KW-0813">Transport</keyword>
<keyword evidence="6" id="KW-0472">Membrane</keyword>
<evidence type="ECO:0008006" key="12">
    <source>
        <dbReference type="Google" id="ProtNLM"/>
    </source>
</evidence>
<evidence type="ECO:0000256" key="4">
    <source>
        <dbReference type="ARBA" id="ARBA00022452"/>
    </source>
</evidence>
<dbReference type="InterPro" id="IPR003423">
    <property type="entry name" value="OMP_efflux"/>
</dbReference>
<dbReference type="PANTHER" id="PTHR30026:SF20">
    <property type="entry name" value="OUTER MEMBRANE PROTEIN TOLC"/>
    <property type="match status" value="1"/>
</dbReference>
<dbReference type="Proteomes" id="UP000216446">
    <property type="component" value="Unassembled WGS sequence"/>
</dbReference>
<accession>A0A259U1L2</accession>
<evidence type="ECO:0000256" key="7">
    <source>
        <dbReference type="ARBA" id="ARBA00023237"/>
    </source>
</evidence>
<evidence type="ECO:0000256" key="2">
    <source>
        <dbReference type="ARBA" id="ARBA00007613"/>
    </source>
</evidence>
<dbReference type="EMBL" id="MQWB01000001">
    <property type="protein sequence ID" value="OZC03879.1"/>
    <property type="molecule type" value="Genomic_DNA"/>
</dbReference>
<dbReference type="RefSeq" id="WP_094549735.1">
    <property type="nucleotide sequence ID" value="NZ_MQWB01000001.1"/>
</dbReference>